<organism evidence="6 7">
    <name type="scientific">Silvibacterium dinghuense</name>
    <dbReference type="NCBI Taxonomy" id="1560006"/>
    <lineage>
        <taxon>Bacteria</taxon>
        <taxon>Pseudomonadati</taxon>
        <taxon>Acidobacteriota</taxon>
        <taxon>Terriglobia</taxon>
        <taxon>Terriglobales</taxon>
        <taxon>Acidobacteriaceae</taxon>
        <taxon>Silvibacterium</taxon>
    </lineage>
</organism>
<dbReference type="InterPro" id="IPR000847">
    <property type="entry name" value="LysR_HTH_N"/>
</dbReference>
<dbReference type="RefSeq" id="WP_129207784.1">
    <property type="nucleotide sequence ID" value="NZ_BMGU01000001.1"/>
</dbReference>
<dbReference type="PANTHER" id="PTHR30126:SF39">
    <property type="entry name" value="HTH-TYPE TRANSCRIPTIONAL REGULATOR CYSL"/>
    <property type="match status" value="1"/>
</dbReference>
<dbReference type="GO" id="GO:0003700">
    <property type="term" value="F:DNA-binding transcription factor activity"/>
    <property type="evidence" value="ECO:0007669"/>
    <property type="project" value="InterPro"/>
</dbReference>
<keyword evidence="3" id="KW-0238">DNA-binding</keyword>
<dbReference type="PRINTS" id="PR00039">
    <property type="entry name" value="HTHLYSR"/>
</dbReference>
<evidence type="ECO:0000256" key="4">
    <source>
        <dbReference type="ARBA" id="ARBA00023163"/>
    </source>
</evidence>
<comment type="similarity">
    <text evidence="1">Belongs to the LysR transcriptional regulatory family.</text>
</comment>
<dbReference type="Pfam" id="PF03466">
    <property type="entry name" value="LysR_substrate"/>
    <property type="match status" value="1"/>
</dbReference>
<dbReference type="PANTHER" id="PTHR30126">
    <property type="entry name" value="HTH-TYPE TRANSCRIPTIONAL REGULATOR"/>
    <property type="match status" value="1"/>
</dbReference>
<dbReference type="OrthoDB" id="9785745at2"/>
<evidence type="ECO:0000256" key="1">
    <source>
        <dbReference type="ARBA" id="ARBA00009437"/>
    </source>
</evidence>
<dbReference type="InterPro" id="IPR005119">
    <property type="entry name" value="LysR_subst-bd"/>
</dbReference>
<dbReference type="Pfam" id="PF00126">
    <property type="entry name" value="HTH_1"/>
    <property type="match status" value="1"/>
</dbReference>
<proteinExistence type="inferred from homology"/>
<gene>
    <name evidence="6" type="ORF">ESZ00_09220</name>
</gene>
<dbReference type="Proteomes" id="UP000290253">
    <property type="component" value="Unassembled WGS sequence"/>
</dbReference>
<dbReference type="Gene3D" id="1.10.10.10">
    <property type="entry name" value="Winged helix-like DNA-binding domain superfamily/Winged helix DNA-binding domain"/>
    <property type="match status" value="1"/>
</dbReference>
<dbReference type="GO" id="GO:0000976">
    <property type="term" value="F:transcription cis-regulatory region binding"/>
    <property type="evidence" value="ECO:0007669"/>
    <property type="project" value="TreeGrafter"/>
</dbReference>
<dbReference type="InterPro" id="IPR036390">
    <property type="entry name" value="WH_DNA-bd_sf"/>
</dbReference>
<keyword evidence="7" id="KW-1185">Reference proteome</keyword>
<feature type="domain" description="HTH lysR-type" evidence="5">
    <location>
        <begin position="4"/>
        <end position="61"/>
    </location>
</feature>
<dbReference type="AlphaFoldDB" id="A0A4Q1SKK7"/>
<dbReference type="Gene3D" id="3.40.190.10">
    <property type="entry name" value="Periplasmic binding protein-like II"/>
    <property type="match status" value="2"/>
</dbReference>
<dbReference type="SUPFAM" id="SSF53850">
    <property type="entry name" value="Periplasmic binding protein-like II"/>
    <property type="match status" value="1"/>
</dbReference>
<evidence type="ECO:0000259" key="5">
    <source>
        <dbReference type="PROSITE" id="PS50931"/>
    </source>
</evidence>
<dbReference type="InterPro" id="IPR036388">
    <property type="entry name" value="WH-like_DNA-bd_sf"/>
</dbReference>
<dbReference type="CDD" id="cd08420">
    <property type="entry name" value="PBP2_CysL_like"/>
    <property type="match status" value="1"/>
</dbReference>
<reference evidence="6 7" key="1">
    <citation type="journal article" date="2016" name="Int. J. Syst. Evol. Microbiol.">
        <title>Acidipila dinghuensis sp. nov., an acidobacterium isolated from forest soil.</title>
        <authorList>
            <person name="Jiang Y.W."/>
            <person name="Wang J."/>
            <person name="Chen M.H."/>
            <person name="Lv Y.Y."/>
            <person name="Qiu L.H."/>
        </authorList>
    </citation>
    <scope>NUCLEOTIDE SEQUENCE [LARGE SCALE GENOMIC DNA]</scope>
    <source>
        <strain evidence="6 7">DHOF10</strain>
    </source>
</reference>
<sequence>MQRMENFRLKVFRTVADCLNFRKAAEQLHMSQPAVSQQIHALEEELGILLFDRSNNRIGLTREGDILRRYAVRMARLCTEAREALAQVQGEPSGELRLGASTTVAQYILPRLLGEFRRLHPGVTLSLTSGNTEQIVAGLLKGETALAIIEGPASSREVHKERFLKDRMVLIVPRGHRWVSLPEIEPEALLEEPLLMREPGSGSRRVVELALRRAGLPLRRLRRAMNLDSTEAILSGVEAGLGIGFVSEWAIRKEVRLGTLKVVQVRGLEMVRDLSLIRRAGPAPEGAAGAFERFAIAQAGLR</sequence>
<protein>
    <submittedName>
        <fullName evidence="6">LysR family transcriptional regulator</fullName>
    </submittedName>
</protein>
<evidence type="ECO:0000256" key="3">
    <source>
        <dbReference type="ARBA" id="ARBA00023125"/>
    </source>
</evidence>
<keyword evidence="2" id="KW-0805">Transcription regulation</keyword>
<evidence type="ECO:0000256" key="2">
    <source>
        <dbReference type="ARBA" id="ARBA00023015"/>
    </source>
</evidence>
<evidence type="ECO:0000313" key="6">
    <source>
        <dbReference type="EMBL" id="RXS98005.1"/>
    </source>
</evidence>
<comment type="caution">
    <text evidence="6">The sequence shown here is derived from an EMBL/GenBank/DDBJ whole genome shotgun (WGS) entry which is preliminary data.</text>
</comment>
<accession>A0A4Q1SKK7</accession>
<keyword evidence="4" id="KW-0804">Transcription</keyword>
<dbReference type="EMBL" id="SDMK01000001">
    <property type="protein sequence ID" value="RXS98005.1"/>
    <property type="molecule type" value="Genomic_DNA"/>
</dbReference>
<name>A0A4Q1SKK7_9BACT</name>
<dbReference type="FunFam" id="1.10.10.10:FF:000001">
    <property type="entry name" value="LysR family transcriptional regulator"/>
    <property type="match status" value="1"/>
</dbReference>
<evidence type="ECO:0000313" key="7">
    <source>
        <dbReference type="Proteomes" id="UP000290253"/>
    </source>
</evidence>
<dbReference type="SUPFAM" id="SSF46785">
    <property type="entry name" value="Winged helix' DNA-binding domain"/>
    <property type="match status" value="1"/>
</dbReference>
<dbReference type="PROSITE" id="PS50931">
    <property type="entry name" value="HTH_LYSR"/>
    <property type="match status" value="1"/>
</dbReference>